<protein>
    <recommendedName>
        <fullName evidence="4">Secreted protein</fullName>
    </recommendedName>
</protein>
<organism evidence="2 3">
    <name type="scientific">Nocardia suismassiliense</name>
    <dbReference type="NCBI Taxonomy" id="2077092"/>
    <lineage>
        <taxon>Bacteria</taxon>
        <taxon>Bacillati</taxon>
        <taxon>Actinomycetota</taxon>
        <taxon>Actinomycetes</taxon>
        <taxon>Mycobacteriales</taxon>
        <taxon>Nocardiaceae</taxon>
        <taxon>Nocardia</taxon>
    </lineage>
</organism>
<proteinExistence type="predicted"/>
<keyword evidence="1" id="KW-0472">Membrane</keyword>
<feature type="transmembrane region" description="Helical" evidence="1">
    <location>
        <begin position="6"/>
        <end position="25"/>
    </location>
</feature>
<evidence type="ECO:0008006" key="4">
    <source>
        <dbReference type="Google" id="ProtNLM"/>
    </source>
</evidence>
<keyword evidence="1" id="KW-1133">Transmembrane helix</keyword>
<dbReference type="EMBL" id="JBIAPI010000002">
    <property type="protein sequence ID" value="MFF3224107.1"/>
    <property type="molecule type" value="Genomic_DNA"/>
</dbReference>
<evidence type="ECO:0000313" key="2">
    <source>
        <dbReference type="EMBL" id="MFF3224107.1"/>
    </source>
</evidence>
<sequence length="106" mass="11657">MSTVAPVIVAAAAMVGIILVVRLSLPSDKTPRRGRMSSLRNAVQQQIWPTTLIHAAPAEPFTIFGAHLAMQRHRHCRLDHCARKSAAFDRLVSARHAVPEATRTDQ</sequence>
<dbReference type="RefSeq" id="WP_387717449.1">
    <property type="nucleotide sequence ID" value="NZ_JBIAPI010000002.1"/>
</dbReference>
<name>A0ABW6QT92_9NOCA</name>
<keyword evidence="3" id="KW-1185">Reference proteome</keyword>
<evidence type="ECO:0000313" key="3">
    <source>
        <dbReference type="Proteomes" id="UP001601948"/>
    </source>
</evidence>
<dbReference type="Proteomes" id="UP001601948">
    <property type="component" value="Unassembled WGS sequence"/>
</dbReference>
<evidence type="ECO:0000256" key="1">
    <source>
        <dbReference type="SAM" id="Phobius"/>
    </source>
</evidence>
<keyword evidence="1" id="KW-0812">Transmembrane</keyword>
<comment type="caution">
    <text evidence="2">The sequence shown here is derived from an EMBL/GenBank/DDBJ whole genome shotgun (WGS) entry which is preliminary data.</text>
</comment>
<gene>
    <name evidence="2" type="ORF">ACFYV7_15045</name>
</gene>
<accession>A0ABW6QT92</accession>
<reference evidence="2 3" key="1">
    <citation type="submission" date="2024-10" db="EMBL/GenBank/DDBJ databases">
        <title>The Natural Products Discovery Center: Release of the First 8490 Sequenced Strains for Exploring Actinobacteria Biosynthetic Diversity.</title>
        <authorList>
            <person name="Kalkreuter E."/>
            <person name="Kautsar S.A."/>
            <person name="Yang D."/>
            <person name="Bader C.D."/>
            <person name="Teijaro C.N."/>
            <person name="Fluegel L."/>
            <person name="Davis C.M."/>
            <person name="Simpson J.R."/>
            <person name="Lauterbach L."/>
            <person name="Steele A.D."/>
            <person name="Gui C."/>
            <person name="Meng S."/>
            <person name="Li G."/>
            <person name="Viehrig K."/>
            <person name="Ye F."/>
            <person name="Su P."/>
            <person name="Kiefer A.F."/>
            <person name="Nichols A."/>
            <person name="Cepeda A.J."/>
            <person name="Yan W."/>
            <person name="Fan B."/>
            <person name="Jiang Y."/>
            <person name="Adhikari A."/>
            <person name="Zheng C.-J."/>
            <person name="Schuster L."/>
            <person name="Cowan T.M."/>
            <person name="Smanski M.J."/>
            <person name="Chevrette M.G."/>
            <person name="De Carvalho L.P.S."/>
            <person name="Shen B."/>
        </authorList>
    </citation>
    <scope>NUCLEOTIDE SEQUENCE [LARGE SCALE GENOMIC DNA]</scope>
    <source>
        <strain evidence="2 3">NPDC003040</strain>
    </source>
</reference>